<gene>
    <name evidence="1" type="ORF">SI8410_02002524</name>
</gene>
<accession>A0A7I8K408</accession>
<evidence type="ECO:0000313" key="1">
    <source>
        <dbReference type="EMBL" id="CAA7391167.1"/>
    </source>
</evidence>
<organism evidence="1 2">
    <name type="scientific">Spirodela intermedia</name>
    <name type="common">Intermediate duckweed</name>
    <dbReference type="NCBI Taxonomy" id="51605"/>
    <lineage>
        <taxon>Eukaryota</taxon>
        <taxon>Viridiplantae</taxon>
        <taxon>Streptophyta</taxon>
        <taxon>Embryophyta</taxon>
        <taxon>Tracheophyta</taxon>
        <taxon>Spermatophyta</taxon>
        <taxon>Magnoliopsida</taxon>
        <taxon>Liliopsida</taxon>
        <taxon>Araceae</taxon>
        <taxon>Lemnoideae</taxon>
        <taxon>Spirodela</taxon>
    </lineage>
</organism>
<dbReference type="AlphaFoldDB" id="A0A7I8K408"/>
<reference evidence="1" key="1">
    <citation type="submission" date="2020-02" db="EMBL/GenBank/DDBJ databases">
        <authorList>
            <person name="Scholz U."/>
            <person name="Mascher M."/>
            <person name="Fiebig A."/>
        </authorList>
    </citation>
    <scope>NUCLEOTIDE SEQUENCE</scope>
</reference>
<dbReference type="EMBL" id="LR746265">
    <property type="protein sequence ID" value="CAA7391167.1"/>
    <property type="molecule type" value="Genomic_DNA"/>
</dbReference>
<proteinExistence type="predicted"/>
<protein>
    <submittedName>
        <fullName evidence="1">Uncharacterized protein</fullName>
    </submittedName>
</protein>
<dbReference type="OrthoDB" id="1912561at2759"/>
<dbReference type="PANTHER" id="PTHR47481">
    <property type="match status" value="1"/>
</dbReference>
<dbReference type="Proteomes" id="UP000663760">
    <property type="component" value="Chromosome 2"/>
</dbReference>
<sequence length="162" mass="18236">MWIILSLTKAIYPHLVGHTTAKVACDALAQLFASRAKSRILELHAKLHNTRRGSTSIQELVQNINMITDELVIAGQLINEQELIIIILRGLGPQYAEFTTRITTRIDLLTLEDVLAHLTTHEVIFDFHNVQDNQDPTLYPSANYAQTFTTRGPRHGCYQSDG</sequence>
<dbReference type="PANTHER" id="PTHR47481:SF22">
    <property type="entry name" value="RETROTRANSPOSON GAG DOMAIN-CONTAINING PROTEIN"/>
    <property type="match status" value="1"/>
</dbReference>
<name>A0A7I8K408_SPIIN</name>
<dbReference type="Pfam" id="PF14223">
    <property type="entry name" value="Retrotran_gag_2"/>
    <property type="match status" value="1"/>
</dbReference>
<keyword evidence="2" id="KW-1185">Reference proteome</keyword>
<evidence type="ECO:0000313" key="2">
    <source>
        <dbReference type="Proteomes" id="UP000663760"/>
    </source>
</evidence>